<sequence>MDEIKENFLKKYVNPDMKSNDWGNFKTEINELLKEFLKLILIKDWSTKNDADASLFAVLIQIFDTAKFLDKDNIFSFRAYKDIFLSYVNHVKTKLGLDVEEDKKDKQRHLSLNYEPVNTEDSEYNGPFLLNMPTNFHSVMKFNFEDFLNIFEQTNINIILNELKKYRNFNEENSLLFAKIGMKIKVNSILNVDEENIDYFRGMFLEAIFYICSKCREGFEM</sequence>
<evidence type="ECO:0000313" key="2">
    <source>
        <dbReference type="Proteomes" id="UP001497535"/>
    </source>
</evidence>
<comment type="caution">
    <text evidence="1">The sequence shown here is derived from an EMBL/GenBank/DDBJ whole genome shotgun (WGS) entry which is preliminary data.</text>
</comment>
<accession>A0ACB0YH86</accession>
<dbReference type="EMBL" id="CAVMJV010000012">
    <property type="protein sequence ID" value="CAK5046471.1"/>
    <property type="molecule type" value="Genomic_DNA"/>
</dbReference>
<reference evidence="1" key="1">
    <citation type="submission" date="2023-11" db="EMBL/GenBank/DDBJ databases">
        <authorList>
            <person name="Poullet M."/>
        </authorList>
    </citation>
    <scope>NUCLEOTIDE SEQUENCE</scope>
    <source>
        <strain evidence="1">E1834</strain>
    </source>
</reference>
<dbReference type="Proteomes" id="UP001497535">
    <property type="component" value="Unassembled WGS sequence"/>
</dbReference>
<evidence type="ECO:0000313" key="1">
    <source>
        <dbReference type="EMBL" id="CAK5046471.1"/>
    </source>
</evidence>
<keyword evidence="2" id="KW-1185">Reference proteome</keyword>
<name>A0ACB0YH86_MELEN</name>
<organism evidence="1 2">
    <name type="scientific">Meloidogyne enterolobii</name>
    <name type="common">Root-knot nematode worm</name>
    <name type="synonym">Meloidogyne mayaguensis</name>
    <dbReference type="NCBI Taxonomy" id="390850"/>
    <lineage>
        <taxon>Eukaryota</taxon>
        <taxon>Metazoa</taxon>
        <taxon>Ecdysozoa</taxon>
        <taxon>Nematoda</taxon>
        <taxon>Chromadorea</taxon>
        <taxon>Rhabditida</taxon>
        <taxon>Tylenchina</taxon>
        <taxon>Tylenchomorpha</taxon>
        <taxon>Tylenchoidea</taxon>
        <taxon>Meloidogynidae</taxon>
        <taxon>Meloidogyninae</taxon>
        <taxon>Meloidogyne</taxon>
    </lineage>
</organism>
<gene>
    <name evidence="1" type="ORF">MENTE1834_LOCUS12087</name>
</gene>
<protein>
    <submittedName>
        <fullName evidence="1">Uncharacterized protein</fullName>
    </submittedName>
</protein>
<proteinExistence type="predicted"/>